<keyword evidence="1" id="KW-0175">Coiled coil</keyword>
<dbReference type="PROSITE" id="PS50188">
    <property type="entry name" value="B302_SPRY"/>
    <property type="match status" value="1"/>
</dbReference>
<protein>
    <submittedName>
        <fullName evidence="4">E3 ubiquitin-protein ligase Midline-1</fullName>
    </submittedName>
</protein>
<dbReference type="SUPFAM" id="SSF49899">
    <property type="entry name" value="Concanavalin A-like lectins/glucanases"/>
    <property type="match status" value="1"/>
</dbReference>
<dbReference type="InterPro" id="IPR003879">
    <property type="entry name" value="Butyrophylin_SPRY"/>
</dbReference>
<dbReference type="InterPro" id="IPR001870">
    <property type="entry name" value="B30.2/SPRY"/>
</dbReference>
<dbReference type="PRINTS" id="PR01407">
    <property type="entry name" value="BUTYPHLNCDUF"/>
</dbReference>
<dbReference type="InterPro" id="IPR013783">
    <property type="entry name" value="Ig-like_fold"/>
</dbReference>
<accession>A0A6F9DLH6</accession>
<dbReference type="InterPro" id="IPR050617">
    <property type="entry name" value="E3_ligase_FN3/SPRY"/>
</dbReference>
<feature type="domain" description="B30.2/SPRY" evidence="3">
    <location>
        <begin position="14"/>
        <end position="203"/>
    </location>
</feature>
<dbReference type="PANTHER" id="PTHR24099:SF16">
    <property type="entry name" value="E3 UBIQUITIN-PROTEIN LIGASE MIDLINE-1-LIKE ISOFORM X1"/>
    <property type="match status" value="1"/>
</dbReference>
<dbReference type="SMART" id="SM00449">
    <property type="entry name" value="SPRY"/>
    <property type="match status" value="1"/>
</dbReference>
<gene>
    <name evidence="4" type="primary">Mid1</name>
</gene>
<name>A0A6F9DLH6_9ASCI</name>
<dbReference type="CDD" id="cd00063">
    <property type="entry name" value="FN3"/>
    <property type="match status" value="1"/>
</dbReference>
<dbReference type="PANTHER" id="PTHR24099">
    <property type="entry name" value="E3 UBIQUITIN-PROTEIN LIGASE TRIM36-RELATED"/>
    <property type="match status" value="1"/>
</dbReference>
<feature type="compositionally biased region" description="Basic and acidic residues" evidence="2">
    <location>
        <begin position="55"/>
        <end position="65"/>
    </location>
</feature>
<dbReference type="InterPro" id="IPR003961">
    <property type="entry name" value="FN3_dom"/>
</dbReference>
<dbReference type="InterPro" id="IPR003877">
    <property type="entry name" value="SPRY_dom"/>
</dbReference>
<dbReference type="EMBL" id="LR787974">
    <property type="protein sequence ID" value="CAB3263836.1"/>
    <property type="molecule type" value="mRNA"/>
</dbReference>
<sequence length="217" mass="24162">MQTGTRYIFAVKAVNKAGSTRSEIVTIKTLGMPFAFDTHSMHKKLRLANHGYTVSREDSNKKSKDSGSSSSMSGVSGNVVIEGGRHYWEVVVCQSSAFTLGVAYTNVPRFEWIGKNNMSWCLCRSNQEWSVRHDNKEIPVHLPTPFPKKIGVLLDYDSGFLSFFDGASGRRLHTFKVDFKRAIRPTFSVGNKSLTINTGITIPDQLQLSNDSNNYSA</sequence>
<dbReference type="AlphaFoldDB" id="A0A6F9DLH6"/>
<dbReference type="CDD" id="cd13734">
    <property type="entry name" value="SPRY_PRY_C-II"/>
    <property type="match status" value="1"/>
</dbReference>
<dbReference type="SUPFAM" id="SSF49265">
    <property type="entry name" value="Fibronectin type III"/>
    <property type="match status" value="1"/>
</dbReference>
<evidence type="ECO:0000313" key="4">
    <source>
        <dbReference type="EMBL" id="CAB3263836.1"/>
    </source>
</evidence>
<feature type="region of interest" description="Disordered" evidence="2">
    <location>
        <begin position="52"/>
        <end position="74"/>
    </location>
</feature>
<proteinExistence type="evidence at transcript level"/>
<dbReference type="InterPro" id="IPR013320">
    <property type="entry name" value="ConA-like_dom_sf"/>
</dbReference>
<reference evidence="4" key="1">
    <citation type="submission" date="2020-04" db="EMBL/GenBank/DDBJ databases">
        <authorList>
            <person name="Neveu A P."/>
        </authorList>
    </citation>
    <scope>NUCLEOTIDE SEQUENCE</scope>
    <source>
        <tissue evidence="4">Whole embryo</tissue>
    </source>
</reference>
<evidence type="ECO:0000256" key="2">
    <source>
        <dbReference type="SAM" id="MobiDB-lite"/>
    </source>
</evidence>
<organism evidence="4">
    <name type="scientific">Phallusia mammillata</name>
    <dbReference type="NCBI Taxonomy" id="59560"/>
    <lineage>
        <taxon>Eukaryota</taxon>
        <taxon>Metazoa</taxon>
        <taxon>Chordata</taxon>
        <taxon>Tunicata</taxon>
        <taxon>Ascidiacea</taxon>
        <taxon>Phlebobranchia</taxon>
        <taxon>Ascidiidae</taxon>
        <taxon>Phallusia</taxon>
    </lineage>
</organism>
<dbReference type="Gene3D" id="2.60.40.10">
    <property type="entry name" value="Immunoglobulins"/>
    <property type="match status" value="1"/>
</dbReference>
<evidence type="ECO:0000259" key="3">
    <source>
        <dbReference type="PROSITE" id="PS50188"/>
    </source>
</evidence>
<dbReference type="InterPro" id="IPR036116">
    <property type="entry name" value="FN3_sf"/>
</dbReference>
<dbReference type="InterPro" id="IPR043136">
    <property type="entry name" value="B30.2/SPRY_sf"/>
</dbReference>
<dbReference type="Gene3D" id="2.60.120.920">
    <property type="match status" value="1"/>
</dbReference>
<dbReference type="Pfam" id="PF00622">
    <property type="entry name" value="SPRY"/>
    <property type="match status" value="1"/>
</dbReference>
<evidence type="ECO:0000256" key="1">
    <source>
        <dbReference type="ARBA" id="ARBA00023054"/>
    </source>
</evidence>